<keyword evidence="2" id="KW-1185">Reference proteome</keyword>
<proteinExistence type="predicted"/>
<comment type="caution">
    <text evidence="1">The sequence shown here is derived from an EMBL/GenBank/DDBJ whole genome shotgun (WGS) entry which is preliminary data.</text>
</comment>
<sequence>MLATRQKLTSSLSLTEEDDVAVASSDSDQESKSVTSDCAQFLEAIEGRRLFDVAFLFQETSRISQHSKVFHCSFADMQLTKEHRK</sequence>
<evidence type="ECO:0000313" key="1">
    <source>
        <dbReference type="EMBL" id="KAJ8884389.1"/>
    </source>
</evidence>
<accession>A0ABQ9HJ72</accession>
<organism evidence="1 2">
    <name type="scientific">Dryococelus australis</name>
    <dbReference type="NCBI Taxonomy" id="614101"/>
    <lineage>
        <taxon>Eukaryota</taxon>
        <taxon>Metazoa</taxon>
        <taxon>Ecdysozoa</taxon>
        <taxon>Arthropoda</taxon>
        <taxon>Hexapoda</taxon>
        <taxon>Insecta</taxon>
        <taxon>Pterygota</taxon>
        <taxon>Neoptera</taxon>
        <taxon>Polyneoptera</taxon>
        <taxon>Phasmatodea</taxon>
        <taxon>Verophasmatodea</taxon>
        <taxon>Anareolatae</taxon>
        <taxon>Phasmatidae</taxon>
        <taxon>Eurycanthinae</taxon>
        <taxon>Dryococelus</taxon>
    </lineage>
</organism>
<reference evidence="1 2" key="1">
    <citation type="submission" date="2023-02" db="EMBL/GenBank/DDBJ databases">
        <title>LHISI_Scaffold_Assembly.</title>
        <authorList>
            <person name="Stuart O.P."/>
            <person name="Cleave R."/>
            <person name="Magrath M.J.L."/>
            <person name="Mikheyev A.S."/>
        </authorList>
    </citation>
    <scope>NUCLEOTIDE SEQUENCE [LARGE SCALE GENOMIC DNA]</scope>
    <source>
        <strain evidence="1">Daus_M_001</strain>
        <tissue evidence="1">Leg muscle</tissue>
    </source>
</reference>
<dbReference type="EMBL" id="JARBHB010000005">
    <property type="protein sequence ID" value="KAJ8884389.1"/>
    <property type="molecule type" value="Genomic_DNA"/>
</dbReference>
<dbReference type="Proteomes" id="UP001159363">
    <property type="component" value="Chromosome 4"/>
</dbReference>
<protein>
    <submittedName>
        <fullName evidence="1">Uncharacterized protein</fullName>
    </submittedName>
</protein>
<name>A0ABQ9HJ72_9NEOP</name>
<evidence type="ECO:0000313" key="2">
    <source>
        <dbReference type="Proteomes" id="UP001159363"/>
    </source>
</evidence>
<gene>
    <name evidence="1" type="ORF">PR048_016246</name>
</gene>